<organism evidence="1">
    <name type="scientific">uncultured Sporomusa sp</name>
    <dbReference type="NCBI Taxonomy" id="307249"/>
    <lineage>
        <taxon>Bacteria</taxon>
        <taxon>Bacillati</taxon>
        <taxon>Bacillota</taxon>
        <taxon>Negativicutes</taxon>
        <taxon>Selenomonadales</taxon>
        <taxon>Sporomusaceae</taxon>
        <taxon>Sporomusa</taxon>
        <taxon>environmental samples</taxon>
    </lineage>
</organism>
<dbReference type="RefSeq" id="WP_075755763.1">
    <property type="nucleotide sequence ID" value="NZ_LT608335.1"/>
</dbReference>
<name>A0A212LQJ4_9FIRM</name>
<gene>
    <name evidence="1" type="ORF">KL86SPO_30126</name>
</gene>
<sequence>MTRKVAVEDNLSAIKQVLTQRGFTVVSPESKENVMACIVTGMDSNLMDIQHTVTKAPVINADGMTPEQVVARIESLQ</sequence>
<dbReference type="InterPro" id="IPR005370">
    <property type="entry name" value="UPF0180"/>
</dbReference>
<dbReference type="Pfam" id="PF03698">
    <property type="entry name" value="UPF0180"/>
    <property type="match status" value="1"/>
</dbReference>
<accession>A0A212LQJ4</accession>
<reference evidence="1" key="1">
    <citation type="submission" date="2016-08" db="EMBL/GenBank/DDBJ databases">
        <authorList>
            <person name="Seilhamer J.J."/>
        </authorList>
    </citation>
    <scope>NUCLEOTIDE SEQUENCE</scope>
    <source>
        <strain evidence="1">86</strain>
    </source>
</reference>
<dbReference type="AlphaFoldDB" id="A0A212LQJ4"/>
<evidence type="ECO:0000313" key="1">
    <source>
        <dbReference type="EMBL" id="SCM79854.1"/>
    </source>
</evidence>
<protein>
    <recommendedName>
        <fullName evidence="2">YkuS family protein</fullName>
    </recommendedName>
</protein>
<dbReference type="EMBL" id="FMJE01000003">
    <property type="protein sequence ID" value="SCM79854.1"/>
    <property type="molecule type" value="Genomic_DNA"/>
</dbReference>
<proteinExistence type="predicted"/>
<evidence type="ECO:0008006" key="2">
    <source>
        <dbReference type="Google" id="ProtNLM"/>
    </source>
</evidence>